<comment type="caution">
    <text evidence="1">The sequence shown here is derived from an EMBL/GenBank/DDBJ whole genome shotgun (WGS) entry which is preliminary data.</text>
</comment>
<evidence type="ECO:0000313" key="1">
    <source>
        <dbReference type="EMBL" id="ORW85699.1"/>
    </source>
</evidence>
<dbReference type="STRING" id="486698.AWC22_11815"/>
<evidence type="ECO:0000313" key="2">
    <source>
        <dbReference type="Proteomes" id="UP000193087"/>
    </source>
</evidence>
<accession>A0A1X2DD56</accession>
<dbReference type="AlphaFoldDB" id="A0A1X2DD56"/>
<sequence length="101" mass="10947">MIWTASLQMPLERGVRRLPVDMLFFEFLVHAWDFAIATGRHVVVSEPVSEYVLGVARKVIGPARNCVGFAEPVAVGSLAPVLDRLIACTGRRPTGISAATN</sequence>
<name>A0A1X2DD56_9MYCO</name>
<dbReference type="Proteomes" id="UP000193087">
    <property type="component" value="Unassembled WGS sequence"/>
</dbReference>
<gene>
    <name evidence="1" type="ORF">AWC22_11815</name>
</gene>
<protein>
    <submittedName>
        <fullName evidence="1">Uncharacterized protein</fullName>
    </submittedName>
</protein>
<dbReference type="EMBL" id="LQPQ01000029">
    <property type="protein sequence ID" value="ORW85699.1"/>
    <property type="molecule type" value="Genomic_DNA"/>
</dbReference>
<keyword evidence="2" id="KW-1185">Reference proteome</keyword>
<organism evidence="1 2">
    <name type="scientific">Mycobacterium riyadhense</name>
    <dbReference type="NCBI Taxonomy" id="486698"/>
    <lineage>
        <taxon>Bacteria</taxon>
        <taxon>Bacillati</taxon>
        <taxon>Actinomycetota</taxon>
        <taxon>Actinomycetes</taxon>
        <taxon>Mycobacteriales</taxon>
        <taxon>Mycobacteriaceae</taxon>
        <taxon>Mycobacterium</taxon>
    </lineage>
</organism>
<proteinExistence type="predicted"/>
<reference evidence="1 2" key="1">
    <citation type="submission" date="2016-01" db="EMBL/GenBank/DDBJ databases">
        <title>The new phylogeny of the genus Mycobacterium.</title>
        <authorList>
            <person name="Tarcisio F."/>
            <person name="Conor M."/>
            <person name="Antonella G."/>
            <person name="Elisabetta G."/>
            <person name="Giulia F.S."/>
            <person name="Sara T."/>
            <person name="Anna F."/>
            <person name="Clotilde B."/>
            <person name="Roberto B."/>
            <person name="Veronica D.S."/>
            <person name="Fabio R."/>
            <person name="Monica P."/>
            <person name="Olivier J."/>
            <person name="Enrico T."/>
            <person name="Nicola S."/>
        </authorList>
    </citation>
    <scope>NUCLEOTIDE SEQUENCE [LARGE SCALE GENOMIC DNA]</scope>
    <source>
        <strain evidence="1 2">DSM 45176</strain>
    </source>
</reference>